<sequence>MAELKRYSSSSTETASVSDSPGSNTPANKSPKSTKLKVPTENQHAHYLFFNQQDTERNSNKEVVKEKITELDKNSHNSNDINKTHQPSTNTSLVRSVENNKVNSSEVKQKINDINSSHNYHELTTSLSDVNMNTEKMFSHNINSKSDNFPIGSIIEIHSEYDSKLNDQPKPEGKQSSIITIFTIWNTIMGTSILVIPWAIQQ</sequence>
<keyword evidence="2" id="KW-1133">Transmembrane helix</keyword>
<evidence type="ECO:0000256" key="1">
    <source>
        <dbReference type="SAM" id="MobiDB-lite"/>
    </source>
</evidence>
<evidence type="ECO:0000256" key="2">
    <source>
        <dbReference type="SAM" id="Phobius"/>
    </source>
</evidence>
<accession>Q5BWL3</accession>
<dbReference type="EMBL" id="AY812323">
    <property type="protein sequence ID" value="AAX28212.2"/>
    <property type="molecule type" value="mRNA"/>
</dbReference>
<keyword evidence="2" id="KW-0812">Transmembrane</keyword>
<feature type="non-terminal residue" evidence="3">
    <location>
        <position position="202"/>
    </location>
</feature>
<feature type="compositionally biased region" description="Polar residues" evidence="1">
    <location>
        <begin position="21"/>
        <end position="33"/>
    </location>
</feature>
<proteinExistence type="evidence at transcript level"/>
<feature type="compositionally biased region" description="Polar residues" evidence="1">
    <location>
        <begin position="76"/>
        <end position="91"/>
    </location>
</feature>
<evidence type="ECO:0000313" key="3">
    <source>
        <dbReference type="EMBL" id="AAX28212.2"/>
    </source>
</evidence>
<dbReference type="AlphaFoldDB" id="Q5BWL3"/>
<feature type="transmembrane region" description="Helical" evidence="2">
    <location>
        <begin position="178"/>
        <end position="200"/>
    </location>
</feature>
<reference evidence="3" key="1">
    <citation type="journal article" date="2006" name="PLoS Pathog.">
        <title>New perspectives on host-parasite interplay by comparative transcriptomic and proteomic analyses of Schistosoma japonicum.</title>
        <authorList>
            <person name="Liu F."/>
            <person name="Lu J."/>
            <person name="Hu W."/>
            <person name="Wang S.Y."/>
            <person name="Cui S.J."/>
            <person name="Chi M."/>
            <person name="Yan Q."/>
            <person name="Wang X.R."/>
            <person name="Song H.D."/>
            <person name="Xu X.N."/>
            <person name="Wang J.J."/>
            <person name="Zhang X.L."/>
            <person name="Zhang X."/>
            <person name="Wang Z.Q."/>
            <person name="Xue C.L."/>
            <person name="Brindley P.J."/>
            <person name="McManus D.P."/>
            <person name="Yang P.Y."/>
            <person name="Feng Z."/>
            <person name="Chen Z."/>
            <person name="Han Z.G."/>
        </authorList>
    </citation>
    <scope>NUCLEOTIDE SEQUENCE</scope>
</reference>
<feature type="region of interest" description="Disordered" evidence="1">
    <location>
        <begin position="1"/>
        <end position="38"/>
    </location>
</feature>
<feature type="compositionally biased region" description="Low complexity" evidence="1">
    <location>
        <begin position="8"/>
        <end position="20"/>
    </location>
</feature>
<name>Q5BWL3_SCHJA</name>
<protein>
    <submittedName>
        <fullName evidence="3">SJCHGC04683 protein</fullName>
    </submittedName>
</protein>
<feature type="region of interest" description="Disordered" evidence="1">
    <location>
        <begin position="70"/>
        <end position="91"/>
    </location>
</feature>
<keyword evidence="2" id="KW-0472">Membrane</keyword>
<organism evidence="3">
    <name type="scientific">Schistosoma japonicum</name>
    <name type="common">Blood fluke</name>
    <dbReference type="NCBI Taxonomy" id="6182"/>
    <lineage>
        <taxon>Eukaryota</taxon>
        <taxon>Metazoa</taxon>
        <taxon>Spiralia</taxon>
        <taxon>Lophotrochozoa</taxon>
        <taxon>Platyhelminthes</taxon>
        <taxon>Trematoda</taxon>
        <taxon>Digenea</taxon>
        <taxon>Strigeidida</taxon>
        <taxon>Schistosomatoidea</taxon>
        <taxon>Schistosomatidae</taxon>
        <taxon>Schistosoma</taxon>
    </lineage>
</organism>